<dbReference type="PANTHER" id="PTHR33446">
    <property type="entry name" value="PROTEIN TONB-RELATED"/>
    <property type="match status" value="1"/>
</dbReference>
<dbReference type="InterPro" id="IPR037682">
    <property type="entry name" value="TonB_C"/>
</dbReference>
<comment type="caution">
    <text evidence="4">The sequence shown here is derived from an EMBL/GenBank/DDBJ whole genome shotgun (WGS) entry which is preliminary data.</text>
</comment>
<feature type="domain" description="TonB C-terminal" evidence="3">
    <location>
        <begin position="381"/>
        <end position="470"/>
    </location>
</feature>
<keyword evidence="5" id="KW-1185">Reference proteome</keyword>
<gene>
    <name evidence="4" type="ORF">GWK08_05010</name>
</gene>
<dbReference type="Pfam" id="PF05569">
    <property type="entry name" value="Peptidase_M56"/>
    <property type="match status" value="1"/>
</dbReference>
<proteinExistence type="predicted"/>
<feature type="transmembrane region" description="Helical" evidence="2">
    <location>
        <begin position="6"/>
        <end position="22"/>
    </location>
</feature>
<organism evidence="4 5">
    <name type="scientific">Leptobacterium flavescens</name>
    <dbReference type="NCBI Taxonomy" id="472055"/>
    <lineage>
        <taxon>Bacteria</taxon>
        <taxon>Pseudomonadati</taxon>
        <taxon>Bacteroidota</taxon>
        <taxon>Flavobacteriia</taxon>
        <taxon>Flavobacteriales</taxon>
        <taxon>Flavobacteriaceae</taxon>
        <taxon>Leptobacterium</taxon>
    </lineage>
</organism>
<dbReference type="GO" id="GO:0055085">
    <property type="term" value="P:transmembrane transport"/>
    <property type="evidence" value="ECO:0007669"/>
    <property type="project" value="InterPro"/>
</dbReference>
<dbReference type="InterPro" id="IPR008756">
    <property type="entry name" value="Peptidase_M56"/>
</dbReference>
<dbReference type="EMBL" id="JAABOO010000001">
    <property type="protein sequence ID" value="NER12788.1"/>
    <property type="molecule type" value="Genomic_DNA"/>
</dbReference>
<reference evidence="4 5" key="1">
    <citation type="submission" date="2020-01" db="EMBL/GenBank/DDBJ databases">
        <title>Leptobacterium flavescens.</title>
        <authorList>
            <person name="Wang G."/>
        </authorList>
    </citation>
    <scope>NUCLEOTIDE SEQUENCE [LARGE SCALE GENOMIC DNA]</scope>
    <source>
        <strain evidence="4 5">KCTC 22160</strain>
    </source>
</reference>
<keyword evidence="2" id="KW-0812">Transmembrane</keyword>
<keyword evidence="1" id="KW-0175">Coiled coil</keyword>
<evidence type="ECO:0000259" key="3">
    <source>
        <dbReference type="PROSITE" id="PS52015"/>
    </source>
</evidence>
<feature type="coiled-coil region" evidence="1">
    <location>
        <begin position="287"/>
        <end position="339"/>
    </location>
</feature>
<dbReference type="GO" id="GO:0031992">
    <property type="term" value="F:energy transducer activity"/>
    <property type="evidence" value="ECO:0007669"/>
    <property type="project" value="TreeGrafter"/>
</dbReference>
<dbReference type="Gene3D" id="3.30.1150.10">
    <property type="match status" value="1"/>
</dbReference>
<evidence type="ECO:0000256" key="2">
    <source>
        <dbReference type="SAM" id="Phobius"/>
    </source>
</evidence>
<sequence length="470" mass="55171">MIHFIIQFTGFQLFFLLIYDLFLKKETFFNWNRFYLLVTPLLSFVIPFIKIDSLKGVVSSEYVNVLPEIILNASGNLEEQIAPAISELPWWLIMLIIGCIVSTVLFAYKLLALYKLKKRNNVTSYVGYSQVIIQKSNAAFSFFRTIFLGDQHLKKEHRHIIEHELVHIREKHSLDLLFFEVVRIVFWFNPLIYVYQNRISELHEFIADSRVVKIHKKEQYQALLSEVFKTEKISFINQFFNSSLIKKRIVMLQKSRSKKIWKLKYLLLVPLVMGMLIYTSCEKEEQLSETQQEALSLEQRLLQLEAAIKNKENMSDSERIRLQNILKEMLEEEKEIKDEVTVFGYKKPDGLVEEKEHVSFHAVDQVPVFPGCEDAEDKRACFLQRIQEHIRENFRYPEEAQEQGIDGRVSALFFIGDDGYVRDIRLRGPHEVLEAEVYNIFSKLPRMTPGRLDGKAVTVPFSIPVTFKLN</sequence>
<dbReference type="RefSeq" id="WP_163605798.1">
    <property type="nucleotide sequence ID" value="NZ_JAABOO010000001.1"/>
</dbReference>
<dbReference type="AlphaFoldDB" id="A0A6P0ULJ6"/>
<dbReference type="GO" id="GO:0098797">
    <property type="term" value="C:plasma membrane protein complex"/>
    <property type="evidence" value="ECO:0007669"/>
    <property type="project" value="TreeGrafter"/>
</dbReference>
<protein>
    <submittedName>
        <fullName evidence="4">Energy transducer TonB</fullName>
    </submittedName>
</protein>
<dbReference type="SUPFAM" id="SSF74653">
    <property type="entry name" value="TolA/TonB C-terminal domain"/>
    <property type="match status" value="1"/>
</dbReference>
<feature type="transmembrane region" description="Helical" evidence="2">
    <location>
        <begin position="263"/>
        <end position="280"/>
    </location>
</feature>
<dbReference type="PANTHER" id="PTHR33446:SF2">
    <property type="entry name" value="PROTEIN TONB"/>
    <property type="match status" value="1"/>
</dbReference>
<dbReference type="Proteomes" id="UP000468581">
    <property type="component" value="Unassembled WGS sequence"/>
</dbReference>
<accession>A0A6P0ULJ6</accession>
<keyword evidence="2" id="KW-1133">Transmembrane helix</keyword>
<name>A0A6P0ULJ6_9FLAO</name>
<dbReference type="Pfam" id="PF03544">
    <property type="entry name" value="TonB_C"/>
    <property type="match status" value="1"/>
</dbReference>
<feature type="transmembrane region" description="Helical" evidence="2">
    <location>
        <begin position="90"/>
        <end position="111"/>
    </location>
</feature>
<keyword evidence="2" id="KW-0472">Membrane</keyword>
<dbReference type="InterPro" id="IPR051045">
    <property type="entry name" value="TonB-dependent_transducer"/>
</dbReference>
<feature type="transmembrane region" description="Helical" evidence="2">
    <location>
        <begin position="34"/>
        <end position="51"/>
    </location>
</feature>
<evidence type="ECO:0000256" key="1">
    <source>
        <dbReference type="SAM" id="Coils"/>
    </source>
</evidence>
<dbReference type="PROSITE" id="PS52015">
    <property type="entry name" value="TONB_CTD"/>
    <property type="match status" value="1"/>
</dbReference>
<evidence type="ECO:0000313" key="4">
    <source>
        <dbReference type="EMBL" id="NER12788.1"/>
    </source>
</evidence>
<evidence type="ECO:0000313" key="5">
    <source>
        <dbReference type="Proteomes" id="UP000468581"/>
    </source>
</evidence>